<proteinExistence type="predicted"/>
<sequence length="92" mass="10563">MEKKSPKQHLWCPCSIHYNAKSDRILHGKYFLLQQNHIFMIEKSASSSFANCLYVQYTSTEQAFSKPMKVKIHKANICTNALKIISHCESTG</sequence>
<comment type="caution">
    <text evidence="1">The sequence shown here is derived from an EMBL/GenBank/DDBJ whole genome shotgun (WGS) entry which is preliminary data.</text>
</comment>
<protein>
    <submittedName>
        <fullName evidence="1">Uncharacterized protein</fullName>
    </submittedName>
</protein>
<dbReference type="RefSeq" id="WP_219427366.1">
    <property type="nucleotide sequence ID" value="NZ_JAHXRD010000003.1"/>
</dbReference>
<name>A0AAW4NQV5_9BACT</name>
<dbReference type="Proteomes" id="UP001196873">
    <property type="component" value="Unassembled WGS sequence"/>
</dbReference>
<accession>A0AAW4NQV5</accession>
<dbReference type="AlphaFoldDB" id="A0AAW4NQV5"/>
<evidence type="ECO:0000313" key="1">
    <source>
        <dbReference type="EMBL" id="MBW4865006.1"/>
    </source>
</evidence>
<organism evidence="1 2">
    <name type="scientific">Segatella salivae</name>
    <dbReference type="NCBI Taxonomy" id="228604"/>
    <lineage>
        <taxon>Bacteria</taxon>
        <taxon>Pseudomonadati</taxon>
        <taxon>Bacteroidota</taxon>
        <taxon>Bacteroidia</taxon>
        <taxon>Bacteroidales</taxon>
        <taxon>Prevotellaceae</taxon>
        <taxon>Segatella</taxon>
    </lineage>
</organism>
<dbReference type="EMBL" id="JAHXRF010000003">
    <property type="protein sequence ID" value="MBW4865006.1"/>
    <property type="molecule type" value="Genomic_DNA"/>
</dbReference>
<reference evidence="1" key="1">
    <citation type="submission" date="2021-07" db="EMBL/GenBank/DDBJ databases">
        <title>Genomic diversity and antimicrobial resistance of Prevotella spp. isolated from chronic lung disease airways.</title>
        <authorList>
            <person name="Webb K.A."/>
            <person name="Olagoke O.S."/>
            <person name="Baird T."/>
            <person name="Neill J."/>
            <person name="Pham A."/>
            <person name="Wells T.J."/>
            <person name="Ramsay K.A."/>
            <person name="Bell S.C."/>
            <person name="Sarovich D.S."/>
            <person name="Price E.P."/>
        </authorList>
    </citation>
    <scope>NUCLEOTIDE SEQUENCE</scope>
    <source>
        <strain evidence="1">SCHI0047.S.3</strain>
    </source>
</reference>
<gene>
    <name evidence="1" type="ORF">KZY68_03005</name>
</gene>
<evidence type="ECO:0000313" key="2">
    <source>
        <dbReference type="Proteomes" id="UP001196873"/>
    </source>
</evidence>